<dbReference type="PANTHER" id="PTHR30055">
    <property type="entry name" value="HTH-TYPE TRANSCRIPTIONAL REGULATOR RUTR"/>
    <property type="match status" value="1"/>
</dbReference>
<dbReference type="EMBL" id="SISG01000001">
    <property type="protein sequence ID" value="TBN57223.1"/>
    <property type="molecule type" value="Genomic_DNA"/>
</dbReference>
<evidence type="ECO:0000259" key="6">
    <source>
        <dbReference type="PROSITE" id="PS50977"/>
    </source>
</evidence>
<dbReference type="InterPro" id="IPR004111">
    <property type="entry name" value="Repressor_TetR_C"/>
</dbReference>
<dbReference type="PANTHER" id="PTHR30055:SF151">
    <property type="entry name" value="TRANSCRIPTIONAL REGULATORY PROTEIN"/>
    <property type="match status" value="1"/>
</dbReference>
<evidence type="ECO:0000256" key="4">
    <source>
        <dbReference type="ARBA" id="ARBA00023163"/>
    </source>
</evidence>
<evidence type="ECO:0000256" key="1">
    <source>
        <dbReference type="ARBA" id="ARBA00022491"/>
    </source>
</evidence>
<dbReference type="RefSeq" id="WP_130981334.1">
    <property type="nucleotide sequence ID" value="NZ_SISG01000001.1"/>
</dbReference>
<dbReference type="AlphaFoldDB" id="A0A4Q9GWY0"/>
<proteinExistence type="predicted"/>
<accession>A0A4Q9GWY0</accession>
<dbReference type="PRINTS" id="PR00400">
    <property type="entry name" value="TETREPRESSOR"/>
</dbReference>
<dbReference type="InterPro" id="IPR009057">
    <property type="entry name" value="Homeodomain-like_sf"/>
</dbReference>
<gene>
    <name evidence="7" type="ORF">EYE40_07330</name>
</gene>
<evidence type="ECO:0000256" key="3">
    <source>
        <dbReference type="ARBA" id="ARBA00023125"/>
    </source>
</evidence>
<protein>
    <submittedName>
        <fullName evidence="7">TetR family transcriptional regulator</fullName>
    </submittedName>
</protein>
<keyword evidence="2" id="KW-0805">Transcription regulation</keyword>
<name>A0A4Q9GWY0_9MICO</name>
<dbReference type="PROSITE" id="PS50977">
    <property type="entry name" value="HTH_TETR_2"/>
    <property type="match status" value="1"/>
</dbReference>
<keyword evidence="1" id="KW-0678">Repressor</keyword>
<keyword evidence="8" id="KW-1185">Reference proteome</keyword>
<evidence type="ECO:0000256" key="2">
    <source>
        <dbReference type="ARBA" id="ARBA00023015"/>
    </source>
</evidence>
<dbReference type="SUPFAM" id="SSF46689">
    <property type="entry name" value="Homeodomain-like"/>
    <property type="match status" value="1"/>
</dbReference>
<dbReference type="SUPFAM" id="SSF48498">
    <property type="entry name" value="Tetracyclin repressor-like, C-terminal domain"/>
    <property type="match status" value="1"/>
</dbReference>
<dbReference type="InterPro" id="IPR001647">
    <property type="entry name" value="HTH_TetR"/>
</dbReference>
<feature type="domain" description="HTH tetR-type" evidence="6">
    <location>
        <begin position="5"/>
        <end position="65"/>
    </location>
</feature>
<dbReference type="GO" id="GO:0000976">
    <property type="term" value="F:transcription cis-regulatory region binding"/>
    <property type="evidence" value="ECO:0007669"/>
    <property type="project" value="TreeGrafter"/>
</dbReference>
<comment type="caution">
    <text evidence="7">The sequence shown here is derived from an EMBL/GenBank/DDBJ whole genome shotgun (WGS) entry which is preliminary data.</text>
</comment>
<organism evidence="7 8">
    <name type="scientific">Glaciihabitans arcticus</name>
    <dbReference type="NCBI Taxonomy" id="2668039"/>
    <lineage>
        <taxon>Bacteria</taxon>
        <taxon>Bacillati</taxon>
        <taxon>Actinomycetota</taxon>
        <taxon>Actinomycetes</taxon>
        <taxon>Micrococcales</taxon>
        <taxon>Microbacteriaceae</taxon>
        <taxon>Glaciihabitans</taxon>
    </lineage>
</organism>
<evidence type="ECO:0000313" key="8">
    <source>
        <dbReference type="Proteomes" id="UP000294194"/>
    </source>
</evidence>
<dbReference type="InterPro" id="IPR050109">
    <property type="entry name" value="HTH-type_TetR-like_transc_reg"/>
</dbReference>
<dbReference type="Gene3D" id="1.10.10.60">
    <property type="entry name" value="Homeodomain-like"/>
    <property type="match status" value="1"/>
</dbReference>
<dbReference type="Proteomes" id="UP000294194">
    <property type="component" value="Unassembled WGS sequence"/>
</dbReference>
<dbReference type="InterPro" id="IPR036271">
    <property type="entry name" value="Tet_transcr_reg_TetR-rel_C_sf"/>
</dbReference>
<sequence>MARSALTRARVLSAAIGLADESGVESLSMRSLGARLSVEAMSLYNHVSNKDDVLSGMTDLVWAQIDLAPGVDDWRTAVRTICVSLHHAFLRHPWSCRLHGTTAGVARLRYIDRSLMHLREGGFSAGVAYHAHHLLDGYVLGYTLQVIDYTSGDQGASDAMQELVASVSSEMPYLMEHIEQHVSGVPDEPGFEIGLDQILDGLERRL</sequence>
<evidence type="ECO:0000313" key="7">
    <source>
        <dbReference type="EMBL" id="TBN57223.1"/>
    </source>
</evidence>
<dbReference type="GO" id="GO:0045892">
    <property type="term" value="P:negative regulation of DNA-templated transcription"/>
    <property type="evidence" value="ECO:0007669"/>
    <property type="project" value="InterPro"/>
</dbReference>
<keyword evidence="3 5" id="KW-0238">DNA-binding</keyword>
<feature type="DNA-binding region" description="H-T-H motif" evidence="5">
    <location>
        <begin position="28"/>
        <end position="47"/>
    </location>
</feature>
<dbReference type="Gene3D" id="1.10.357.10">
    <property type="entry name" value="Tetracycline Repressor, domain 2"/>
    <property type="match status" value="1"/>
</dbReference>
<reference evidence="8" key="1">
    <citation type="submission" date="2019-02" db="EMBL/GenBank/DDBJ databases">
        <title>Glaciihabitans arcticus sp. nov., a psychrotolerant bacterium isolated from polar soil.</title>
        <authorList>
            <person name="Dahal R.H."/>
        </authorList>
    </citation>
    <scope>NUCLEOTIDE SEQUENCE [LARGE SCALE GENOMIC DNA]</scope>
    <source>
        <strain evidence="8">RP-3-7</strain>
    </source>
</reference>
<dbReference type="GO" id="GO:0003700">
    <property type="term" value="F:DNA-binding transcription factor activity"/>
    <property type="evidence" value="ECO:0007669"/>
    <property type="project" value="TreeGrafter"/>
</dbReference>
<dbReference type="GO" id="GO:0046677">
    <property type="term" value="P:response to antibiotic"/>
    <property type="evidence" value="ECO:0007669"/>
    <property type="project" value="InterPro"/>
</dbReference>
<evidence type="ECO:0000256" key="5">
    <source>
        <dbReference type="PROSITE-ProRule" id="PRU00335"/>
    </source>
</evidence>
<dbReference type="Pfam" id="PF02909">
    <property type="entry name" value="TetR_C_1"/>
    <property type="match status" value="1"/>
</dbReference>
<dbReference type="InterPro" id="IPR003012">
    <property type="entry name" value="Tet_transcr_reg_TetR"/>
</dbReference>
<keyword evidence="4" id="KW-0804">Transcription</keyword>